<dbReference type="RefSeq" id="WP_113894328.1">
    <property type="nucleotide sequence ID" value="NZ_CP182882.1"/>
</dbReference>
<accession>A0A366MSW6</accession>
<evidence type="ECO:0000256" key="6">
    <source>
        <dbReference type="SAM" id="Phobius"/>
    </source>
</evidence>
<dbReference type="OrthoDB" id="952521at2"/>
<evidence type="ECO:0000313" key="9">
    <source>
        <dbReference type="Proteomes" id="UP000252669"/>
    </source>
</evidence>
<evidence type="ECO:0000259" key="7">
    <source>
        <dbReference type="Pfam" id="PF13675"/>
    </source>
</evidence>
<comment type="subcellular location">
    <subcellularLocation>
        <location evidence="1">Membrane</location>
        <topology evidence="1">Multi-pass membrane protein</topology>
    </subcellularLocation>
</comment>
<evidence type="ECO:0000256" key="2">
    <source>
        <dbReference type="ARBA" id="ARBA00022692"/>
    </source>
</evidence>
<reference evidence="8 9" key="1">
    <citation type="submission" date="2017-10" db="EMBL/GenBank/DDBJ databases">
        <title>Genomics of the genus Arcobacter.</title>
        <authorList>
            <person name="Perez-Cataluna A."/>
            <person name="Figueras M.J."/>
        </authorList>
    </citation>
    <scope>NUCLEOTIDE SEQUENCE [LARGE SCALE GENOMIC DNA]</scope>
    <source>
        <strain evidence="8 9">CECT 9230</strain>
    </source>
</reference>
<keyword evidence="5" id="KW-0175">Coiled coil</keyword>
<name>A0A366MSW6_9BACT</name>
<evidence type="ECO:0000256" key="4">
    <source>
        <dbReference type="ARBA" id="ARBA00023136"/>
    </source>
</evidence>
<protein>
    <recommendedName>
        <fullName evidence="7">NarX-like N-terminal domain-containing protein</fullName>
    </recommendedName>
</protein>
<dbReference type="InterPro" id="IPR029095">
    <property type="entry name" value="NarX-like_N"/>
</dbReference>
<keyword evidence="9" id="KW-1185">Reference proteome</keyword>
<comment type="caution">
    <text evidence="8">The sequence shown here is derived from an EMBL/GenBank/DDBJ whole genome shotgun (WGS) entry which is preliminary data.</text>
</comment>
<gene>
    <name evidence="8" type="ORF">CRU91_06065</name>
</gene>
<dbReference type="EMBL" id="PDKB01000008">
    <property type="protein sequence ID" value="RBQ29147.1"/>
    <property type="molecule type" value="Genomic_DNA"/>
</dbReference>
<proteinExistence type="predicted"/>
<sequence length="331" mass="37913">MKKNKISTNIKIIGTLFAILMLSIVAITFYLNNKNEKDALIINIAGKQRMLTQNISKNIFYLSQFKNNSLDELDSSTAEFIYNLKTLKDGNNLSKIKEAPTSQIANQLMKVEILWSSFYQNIVHFKELLNKDNSQNEIQTILKSIHSSNTILLNEVDTLVSLYTVYSESKIATIRYLQYLFAILILVLILYSFLKLKAMEANAIRFLEESKKVMEQNLQAPLTPIKIEAEGEIVEATNTLNKFIQKINLVMDDSANAMIQSKNASLKLDELTNEFNDIIENLTNSSEISKHLNRSEDIVIQSQEDLMNSNKRLLELKNELDKILESFNKKD</sequence>
<evidence type="ECO:0000256" key="1">
    <source>
        <dbReference type="ARBA" id="ARBA00004141"/>
    </source>
</evidence>
<keyword evidence="2 6" id="KW-0812">Transmembrane</keyword>
<evidence type="ECO:0000256" key="3">
    <source>
        <dbReference type="ARBA" id="ARBA00022989"/>
    </source>
</evidence>
<dbReference type="Pfam" id="PF13675">
    <property type="entry name" value="PilJ"/>
    <property type="match status" value="1"/>
</dbReference>
<evidence type="ECO:0000256" key="5">
    <source>
        <dbReference type="SAM" id="Coils"/>
    </source>
</evidence>
<dbReference type="AlphaFoldDB" id="A0A366MSW6"/>
<dbReference type="Proteomes" id="UP000252669">
    <property type="component" value="Unassembled WGS sequence"/>
</dbReference>
<keyword evidence="4 6" id="KW-0472">Membrane</keyword>
<dbReference type="GO" id="GO:0016020">
    <property type="term" value="C:membrane"/>
    <property type="evidence" value="ECO:0007669"/>
    <property type="project" value="UniProtKB-SubCell"/>
</dbReference>
<organism evidence="8 9">
    <name type="scientific">Aliarcobacter vitoriensis</name>
    <dbReference type="NCBI Taxonomy" id="2011099"/>
    <lineage>
        <taxon>Bacteria</taxon>
        <taxon>Pseudomonadati</taxon>
        <taxon>Campylobacterota</taxon>
        <taxon>Epsilonproteobacteria</taxon>
        <taxon>Campylobacterales</taxon>
        <taxon>Arcobacteraceae</taxon>
        <taxon>Aliarcobacter</taxon>
    </lineage>
</organism>
<feature type="transmembrane region" description="Helical" evidence="6">
    <location>
        <begin position="12"/>
        <end position="31"/>
    </location>
</feature>
<feature type="domain" description="NarX-like N-terminal" evidence="7">
    <location>
        <begin position="30"/>
        <end position="137"/>
    </location>
</feature>
<evidence type="ECO:0000313" key="8">
    <source>
        <dbReference type="EMBL" id="RBQ29147.1"/>
    </source>
</evidence>
<feature type="coiled-coil region" evidence="5">
    <location>
        <begin position="261"/>
        <end position="330"/>
    </location>
</feature>
<keyword evidence="3 6" id="KW-1133">Transmembrane helix</keyword>
<feature type="transmembrane region" description="Helical" evidence="6">
    <location>
        <begin position="176"/>
        <end position="194"/>
    </location>
</feature>